<evidence type="ECO:0000256" key="1">
    <source>
        <dbReference type="SAM" id="Phobius"/>
    </source>
</evidence>
<name>A0A1V6TXR1_9EURO</name>
<gene>
    <name evidence="2" type="ORF">PENFLA_c003G07255</name>
</gene>
<dbReference type="Proteomes" id="UP000191342">
    <property type="component" value="Unassembled WGS sequence"/>
</dbReference>
<dbReference type="EMBL" id="MLQL01000003">
    <property type="protein sequence ID" value="OQE30353.1"/>
    <property type="molecule type" value="Genomic_DNA"/>
</dbReference>
<dbReference type="OrthoDB" id="10419611at2759"/>
<keyword evidence="3" id="KW-1185">Reference proteome</keyword>
<comment type="caution">
    <text evidence="2">The sequence shown here is derived from an EMBL/GenBank/DDBJ whole genome shotgun (WGS) entry which is preliminary data.</text>
</comment>
<evidence type="ECO:0000313" key="3">
    <source>
        <dbReference type="Proteomes" id="UP000191342"/>
    </source>
</evidence>
<keyword evidence="1" id="KW-0472">Membrane</keyword>
<keyword evidence="1" id="KW-0812">Transmembrane</keyword>
<keyword evidence="1" id="KW-1133">Transmembrane helix</keyword>
<proteinExistence type="predicted"/>
<sequence length="169" mass="18425">MGALSCSANLGSSLILDYSTYPTPVNSLIDNDDEPTNQPQSSQMRGWTVCQKKQSQKRIGLCGWFVIFGTFSFVALGIMRLVPGRNWSTCAEPFPKADFDGTVKELLEKIPDNRVVSAGEVPSEIVNEAASELSDIKYSSLFSAFLFFLSSATSLSQSPSIHSKKSKAK</sequence>
<reference evidence="3" key="1">
    <citation type="journal article" date="2017" name="Nat. Microbiol.">
        <title>Global analysis of biosynthetic gene clusters reveals vast potential of secondary metabolite production in Penicillium species.</title>
        <authorList>
            <person name="Nielsen J.C."/>
            <person name="Grijseels S."/>
            <person name="Prigent S."/>
            <person name="Ji B."/>
            <person name="Dainat J."/>
            <person name="Nielsen K.F."/>
            <person name="Frisvad J.C."/>
            <person name="Workman M."/>
            <person name="Nielsen J."/>
        </authorList>
    </citation>
    <scope>NUCLEOTIDE SEQUENCE [LARGE SCALE GENOMIC DNA]</scope>
    <source>
        <strain evidence="3">IBT 14082</strain>
    </source>
</reference>
<feature type="transmembrane region" description="Helical" evidence="1">
    <location>
        <begin position="61"/>
        <end position="79"/>
    </location>
</feature>
<accession>A0A1V6TXR1</accession>
<dbReference type="AlphaFoldDB" id="A0A1V6TXR1"/>
<organism evidence="2 3">
    <name type="scientific">Penicillium flavigenum</name>
    <dbReference type="NCBI Taxonomy" id="254877"/>
    <lineage>
        <taxon>Eukaryota</taxon>
        <taxon>Fungi</taxon>
        <taxon>Dikarya</taxon>
        <taxon>Ascomycota</taxon>
        <taxon>Pezizomycotina</taxon>
        <taxon>Eurotiomycetes</taxon>
        <taxon>Eurotiomycetidae</taxon>
        <taxon>Eurotiales</taxon>
        <taxon>Aspergillaceae</taxon>
        <taxon>Penicillium</taxon>
    </lineage>
</organism>
<evidence type="ECO:0000313" key="2">
    <source>
        <dbReference type="EMBL" id="OQE30353.1"/>
    </source>
</evidence>
<protein>
    <submittedName>
        <fullName evidence="2">Uncharacterized protein</fullName>
    </submittedName>
</protein>